<dbReference type="SUPFAM" id="SSF46565">
    <property type="entry name" value="Chaperone J-domain"/>
    <property type="match status" value="1"/>
</dbReference>
<keyword evidence="3" id="KW-1185">Reference proteome</keyword>
<dbReference type="Gene3D" id="1.10.287.110">
    <property type="entry name" value="DnaJ domain"/>
    <property type="match status" value="1"/>
</dbReference>
<gene>
    <name evidence="2" type="ORF">C2869_19645</name>
</gene>
<dbReference type="Proteomes" id="UP000244441">
    <property type="component" value="Chromosome"/>
</dbReference>
<keyword evidence="1" id="KW-0143">Chaperone</keyword>
<evidence type="ECO:0000313" key="2">
    <source>
        <dbReference type="EMBL" id="AWB68478.1"/>
    </source>
</evidence>
<protein>
    <recommendedName>
        <fullName evidence="4">J domain-containing protein</fullName>
    </recommendedName>
</protein>
<evidence type="ECO:0000313" key="3">
    <source>
        <dbReference type="Proteomes" id="UP000244441"/>
    </source>
</evidence>
<dbReference type="RefSeq" id="WP_108604536.1">
    <property type="nucleotide sequence ID" value="NZ_CP026604.1"/>
</dbReference>
<sequence>MDWIGQDIGDLEEHPFASHIDTGALRDEFGKQMNSLVEPLDFEDDYVIDELRAMLSEMMGGEVDEAEVSDEELKKVAQNPAYMEELIKKLHMQMWEEELEDENPFDFTNDEVDDDPFGNQQQRQAAPEFANSNVELDNLFKSSQLNKMYKRLASALHPDKVTDEQQKSERHELMQVLAEAKQSNDAFTILSLYQQHIKGAEFEFDDNTVAALETLLENKLYDLQEEFAGIDNQPGIEAMVFSRFHARTKKATQQNLQTYIANLKFDTAELKEFASEFKTVKALASVLSNRRRRAKQFPFFQLDEAELDAFAEAMFRER</sequence>
<dbReference type="EMBL" id="CP026604">
    <property type="protein sequence ID" value="AWB68478.1"/>
    <property type="molecule type" value="Genomic_DNA"/>
</dbReference>
<reference evidence="2 3" key="1">
    <citation type="submission" date="2018-01" db="EMBL/GenBank/DDBJ databases">
        <title>Genome sequence of a Cantenovulum-like bacteria.</title>
        <authorList>
            <person name="Tan W.R."/>
            <person name="Lau N.-S."/>
            <person name="Go F."/>
            <person name="Amirul A.-A.A."/>
        </authorList>
    </citation>
    <scope>NUCLEOTIDE SEQUENCE [LARGE SCALE GENOMIC DNA]</scope>
    <source>
        <strain evidence="2 3">CCB-QB4</strain>
    </source>
</reference>
<proteinExistence type="predicted"/>
<name>A0A2S0VW92_9ALTE</name>
<evidence type="ECO:0000256" key="1">
    <source>
        <dbReference type="ARBA" id="ARBA00023186"/>
    </source>
</evidence>
<evidence type="ECO:0008006" key="4">
    <source>
        <dbReference type="Google" id="ProtNLM"/>
    </source>
</evidence>
<dbReference type="KEGG" id="cate:C2869_19645"/>
<dbReference type="OrthoDB" id="6113916at2"/>
<dbReference type="InterPro" id="IPR036869">
    <property type="entry name" value="J_dom_sf"/>
</dbReference>
<dbReference type="AlphaFoldDB" id="A0A2S0VW92"/>
<accession>A0A2S0VW92</accession>
<organism evidence="2 3">
    <name type="scientific">Saccharobesus litoralis</name>
    <dbReference type="NCBI Taxonomy" id="2172099"/>
    <lineage>
        <taxon>Bacteria</taxon>
        <taxon>Pseudomonadati</taxon>
        <taxon>Pseudomonadota</taxon>
        <taxon>Gammaproteobacteria</taxon>
        <taxon>Alteromonadales</taxon>
        <taxon>Alteromonadaceae</taxon>
        <taxon>Saccharobesus</taxon>
    </lineage>
</organism>